<keyword evidence="2" id="KW-1185">Reference proteome</keyword>
<organism evidence="1 2">
    <name type="scientific">Chloroflexus aggregans (strain MD-66 / DSM 9485)</name>
    <dbReference type="NCBI Taxonomy" id="326427"/>
    <lineage>
        <taxon>Bacteria</taxon>
        <taxon>Bacillati</taxon>
        <taxon>Chloroflexota</taxon>
        <taxon>Chloroflexia</taxon>
        <taxon>Chloroflexales</taxon>
        <taxon>Chloroflexineae</taxon>
        <taxon>Chloroflexaceae</taxon>
        <taxon>Chloroflexus</taxon>
    </lineage>
</organism>
<accession>B8GD13</accession>
<dbReference type="HOGENOM" id="CLU_2506703_0_0_0"/>
<dbReference type="AlphaFoldDB" id="B8GD13"/>
<name>B8GD13_CHLAD</name>
<dbReference type="KEGG" id="cag:Cagg_0265"/>
<dbReference type="Proteomes" id="UP000002508">
    <property type="component" value="Chromosome"/>
</dbReference>
<protein>
    <submittedName>
        <fullName evidence="1">Uncharacterized protein</fullName>
    </submittedName>
</protein>
<evidence type="ECO:0000313" key="1">
    <source>
        <dbReference type="EMBL" id="ACL23213.1"/>
    </source>
</evidence>
<proteinExistence type="predicted"/>
<evidence type="ECO:0000313" key="2">
    <source>
        <dbReference type="Proteomes" id="UP000002508"/>
    </source>
</evidence>
<dbReference type="STRING" id="326427.Cagg_0265"/>
<dbReference type="EMBL" id="CP001337">
    <property type="protein sequence ID" value="ACL23213.1"/>
    <property type="molecule type" value="Genomic_DNA"/>
</dbReference>
<gene>
    <name evidence="1" type="ordered locus">Cagg_0265</name>
</gene>
<dbReference type="RefSeq" id="WP_012615579.1">
    <property type="nucleotide sequence ID" value="NC_011831.1"/>
</dbReference>
<sequence length="85" mass="9410">MDRLVRQQIARDLCHRLATRDGERLIVAGMIESATLPNEFEPPALLVISAPPRPCQSFLVQGISVTITTITPDELTAMVRTPDVR</sequence>
<reference evidence="1" key="1">
    <citation type="submission" date="2008-12" db="EMBL/GenBank/DDBJ databases">
        <title>Complete sequence of Chloroflexus aggregans DSM 9485.</title>
        <authorList>
            <consortium name="US DOE Joint Genome Institute"/>
            <person name="Lucas S."/>
            <person name="Copeland A."/>
            <person name="Lapidus A."/>
            <person name="Glavina del Rio T."/>
            <person name="Dalin E."/>
            <person name="Tice H."/>
            <person name="Pitluck S."/>
            <person name="Foster B."/>
            <person name="Larimer F."/>
            <person name="Land M."/>
            <person name="Hauser L."/>
            <person name="Kyrpides N."/>
            <person name="Mikhailova N."/>
            <person name="Bryant D."/>
            <person name="Richardson P."/>
        </authorList>
    </citation>
    <scope>NUCLEOTIDE SEQUENCE</scope>
    <source>
        <strain evidence="1">DSM 9485</strain>
    </source>
</reference>